<accession>A0A484NAD8</accession>
<keyword evidence="2" id="KW-1185">Reference proteome</keyword>
<dbReference type="EMBL" id="OOIL02006555">
    <property type="protein sequence ID" value="VFQ97537.1"/>
    <property type="molecule type" value="Genomic_DNA"/>
</dbReference>
<organism evidence="1 2">
    <name type="scientific">Cuscuta campestris</name>
    <dbReference type="NCBI Taxonomy" id="132261"/>
    <lineage>
        <taxon>Eukaryota</taxon>
        <taxon>Viridiplantae</taxon>
        <taxon>Streptophyta</taxon>
        <taxon>Embryophyta</taxon>
        <taxon>Tracheophyta</taxon>
        <taxon>Spermatophyta</taxon>
        <taxon>Magnoliopsida</taxon>
        <taxon>eudicotyledons</taxon>
        <taxon>Gunneridae</taxon>
        <taxon>Pentapetalae</taxon>
        <taxon>asterids</taxon>
        <taxon>lamiids</taxon>
        <taxon>Solanales</taxon>
        <taxon>Convolvulaceae</taxon>
        <taxon>Cuscuteae</taxon>
        <taxon>Cuscuta</taxon>
        <taxon>Cuscuta subgen. Grammica</taxon>
        <taxon>Cuscuta sect. Cleistogrammica</taxon>
    </lineage>
</organism>
<dbReference type="AlphaFoldDB" id="A0A484NAD8"/>
<proteinExistence type="predicted"/>
<reference evidence="1 2" key="1">
    <citation type="submission" date="2018-04" db="EMBL/GenBank/DDBJ databases">
        <authorList>
            <person name="Vogel A."/>
        </authorList>
    </citation>
    <scope>NUCLEOTIDE SEQUENCE [LARGE SCALE GENOMIC DNA]</scope>
</reference>
<evidence type="ECO:0000313" key="2">
    <source>
        <dbReference type="Proteomes" id="UP000595140"/>
    </source>
</evidence>
<gene>
    <name evidence="1" type="ORF">CCAM_LOCUS39313</name>
</gene>
<protein>
    <submittedName>
        <fullName evidence="1">Uncharacterized protein</fullName>
    </submittedName>
</protein>
<evidence type="ECO:0000313" key="1">
    <source>
        <dbReference type="EMBL" id="VFQ97537.1"/>
    </source>
</evidence>
<sequence length="71" mass="7929">MYHPRRAMAYGRLRTPAPTIAVTLWNALYHHFAFLAEVIGSHRSTSLSLFDLSSSPCMVQITHPTTSAKLT</sequence>
<name>A0A484NAD8_9ASTE</name>
<dbReference type="Proteomes" id="UP000595140">
    <property type="component" value="Unassembled WGS sequence"/>
</dbReference>